<dbReference type="SUPFAM" id="SSF46785">
    <property type="entry name" value="Winged helix' DNA-binding domain"/>
    <property type="match status" value="1"/>
</dbReference>
<dbReference type="InterPro" id="IPR000835">
    <property type="entry name" value="HTH_MarR-typ"/>
</dbReference>
<dbReference type="Proteomes" id="UP001596025">
    <property type="component" value="Unassembled WGS sequence"/>
</dbReference>
<evidence type="ECO:0000256" key="1">
    <source>
        <dbReference type="SAM" id="MobiDB-lite"/>
    </source>
</evidence>
<gene>
    <name evidence="3" type="ORF">ACFO3M_07440</name>
</gene>
<dbReference type="InterPro" id="IPR036390">
    <property type="entry name" value="WH_DNA-bd_sf"/>
</dbReference>
<dbReference type="Pfam" id="PF12802">
    <property type="entry name" value="MarR_2"/>
    <property type="match status" value="1"/>
</dbReference>
<dbReference type="InterPro" id="IPR052526">
    <property type="entry name" value="HTH-type_Bedaq_tolerance"/>
</dbReference>
<evidence type="ECO:0000259" key="2">
    <source>
        <dbReference type="SMART" id="SM00347"/>
    </source>
</evidence>
<proteinExistence type="predicted"/>
<dbReference type="Gene3D" id="1.10.10.10">
    <property type="entry name" value="Winged helix-like DNA-binding domain superfamily/Winged helix DNA-binding domain"/>
    <property type="match status" value="1"/>
</dbReference>
<sequence>MSAPTLDDRLADVVLRLGVLTDPDDGLSRTAAAALSRLERRGPTRVTEPAAAEGVTQPSMSALAARPAAQGLVRRGGDPADARVVLLGLTAEGAHRLAQRRARRARRVDAALAALSPDEVRRVADALPALDRLAGALRRHEPTPEVTR</sequence>
<evidence type="ECO:0000313" key="3">
    <source>
        <dbReference type="EMBL" id="MFC4693215.1"/>
    </source>
</evidence>
<protein>
    <submittedName>
        <fullName evidence="3">MarR family winged helix-turn-helix transcriptional regulator</fullName>
    </submittedName>
</protein>
<feature type="region of interest" description="Disordered" evidence="1">
    <location>
        <begin position="40"/>
        <end position="62"/>
    </location>
</feature>
<dbReference type="EMBL" id="JBHSGR010000006">
    <property type="protein sequence ID" value="MFC4693215.1"/>
    <property type="molecule type" value="Genomic_DNA"/>
</dbReference>
<keyword evidence="4" id="KW-1185">Reference proteome</keyword>
<evidence type="ECO:0000313" key="4">
    <source>
        <dbReference type="Proteomes" id="UP001596025"/>
    </source>
</evidence>
<dbReference type="InterPro" id="IPR036388">
    <property type="entry name" value="WH-like_DNA-bd_sf"/>
</dbReference>
<name>A0ABV9LIB2_9ACTN</name>
<reference evidence="4" key="1">
    <citation type="journal article" date="2019" name="Int. J. Syst. Evol. Microbiol.">
        <title>The Global Catalogue of Microorganisms (GCM) 10K type strain sequencing project: providing services to taxonomists for standard genome sequencing and annotation.</title>
        <authorList>
            <consortium name="The Broad Institute Genomics Platform"/>
            <consortium name="The Broad Institute Genome Sequencing Center for Infectious Disease"/>
            <person name="Wu L."/>
            <person name="Ma J."/>
        </authorList>
    </citation>
    <scope>NUCLEOTIDE SEQUENCE [LARGE SCALE GENOMIC DNA]</scope>
    <source>
        <strain evidence="4">CCUG 62763</strain>
    </source>
</reference>
<dbReference type="RefSeq" id="WP_387987938.1">
    <property type="nucleotide sequence ID" value="NZ_JBHSGR010000006.1"/>
</dbReference>
<dbReference type="PANTHER" id="PTHR39515:SF2">
    <property type="entry name" value="HTH-TYPE TRANSCRIPTIONAL REGULATOR RV0880"/>
    <property type="match status" value="1"/>
</dbReference>
<feature type="domain" description="HTH marR-type" evidence="2">
    <location>
        <begin position="20"/>
        <end position="120"/>
    </location>
</feature>
<accession>A0ABV9LIB2</accession>
<dbReference type="PANTHER" id="PTHR39515">
    <property type="entry name" value="CONSERVED PROTEIN"/>
    <property type="match status" value="1"/>
</dbReference>
<comment type="caution">
    <text evidence="3">The sequence shown here is derived from an EMBL/GenBank/DDBJ whole genome shotgun (WGS) entry which is preliminary data.</text>
</comment>
<dbReference type="SMART" id="SM00347">
    <property type="entry name" value="HTH_MARR"/>
    <property type="match status" value="1"/>
</dbReference>
<organism evidence="3 4">
    <name type="scientific">Geodermatophilus arenarius</name>
    <dbReference type="NCBI Taxonomy" id="1137990"/>
    <lineage>
        <taxon>Bacteria</taxon>
        <taxon>Bacillati</taxon>
        <taxon>Actinomycetota</taxon>
        <taxon>Actinomycetes</taxon>
        <taxon>Geodermatophilales</taxon>
        <taxon>Geodermatophilaceae</taxon>
        <taxon>Geodermatophilus</taxon>
    </lineage>
</organism>